<comment type="caution">
    <text evidence="3">The sequence shown here is derived from an EMBL/GenBank/DDBJ whole genome shotgun (WGS) entry which is preliminary data.</text>
</comment>
<dbReference type="PANTHER" id="PTHR42648:SF26">
    <property type="entry name" value="INTEGRASE CATALYTIC DOMAIN-CONTAINING PROTEIN"/>
    <property type="match status" value="1"/>
</dbReference>
<feature type="domain" description="GAG-pre-integrase" evidence="2">
    <location>
        <begin position="159"/>
        <end position="225"/>
    </location>
</feature>
<dbReference type="InterPro" id="IPR036397">
    <property type="entry name" value="RNaseH_sf"/>
</dbReference>
<dbReference type="SUPFAM" id="SSF53098">
    <property type="entry name" value="Ribonuclease H-like"/>
    <property type="match status" value="1"/>
</dbReference>
<evidence type="ECO:0000259" key="2">
    <source>
        <dbReference type="Pfam" id="PF13976"/>
    </source>
</evidence>
<evidence type="ECO:0000313" key="3">
    <source>
        <dbReference type="EMBL" id="KAJ9552094.1"/>
    </source>
</evidence>
<feature type="compositionally biased region" description="Low complexity" evidence="1">
    <location>
        <begin position="15"/>
        <end position="30"/>
    </location>
</feature>
<dbReference type="GO" id="GO:0003676">
    <property type="term" value="F:nucleic acid binding"/>
    <property type="evidence" value="ECO:0007669"/>
    <property type="project" value="InterPro"/>
</dbReference>
<reference evidence="3" key="1">
    <citation type="submission" date="2023-03" db="EMBL/GenBank/DDBJ databases">
        <title>Chromosome-scale reference genome and RAD-based genetic map of yellow starthistle (Centaurea solstitialis) reveal putative structural variation and QTLs associated with invader traits.</title>
        <authorList>
            <person name="Reatini B."/>
            <person name="Cang F.A."/>
            <person name="Jiang Q."/>
            <person name="Mckibben M.T.W."/>
            <person name="Barker M.S."/>
            <person name="Rieseberg L.H."/>
            <person name="Dlugosch K.M."/>
        </authorList>
    </citation>
    <scope>NUCLEOTIDE SEQUENCE</scope>
    <source>
        <strain evidence="3">CAN-66</strain>
        <tissue evidence="3">Leaf</tissue>
    </source>
</reference>
<dbReference type="InterPro" id="IPR025724">
    <property type="entry name" value="GAG-pre-integrase_dom"/>
</dbReference>
<accession>A0AA38WJE8</accession>
<proteinExistence type="predicted"/>
<name>A0AA38WJE8_9ASTR</name>
<dbReference type="Proteomes" id="UP001172457">
    <property type="component" value="Chromosome 4"/>
</dbReference>
<dbReference type="InterPro" id="IPR039537">
    <property type="entry name" value="Retrotran_Ty1/copia-like"/>
</dbReference>
<dbReference type="PANTHER" id="PTHR42648">
    <property type="entry name" value="TRANSPOSASE, PUTATIVE-RELATED"/>
    <property type="match status" value="1"/>
</dbReference>
<dbReference type="EMBL" id="JARYMX010000004">
    <property type="protein sequence ID" value="KAJ9552094.1"/>
    <property type="molecule type" value="Genomic_DNA"/>
</dbReference>
<evidence type="ECO:0000256" key="1">
    <source>
        <dbReference type="SAM" id="MobiDB-lite"/>
    </source>
</evidence>
<protein>
    <recommendedName>
        <fullName evidence="2">GAG-pre-integrase domain-containing protein</fullName>
    </recommendedName>
</protein>
<feature type="compositionally biased region" description="Polar residues" evidence="1">
    <location>
        <begin position="1"/>
        <end position="11"/>
    </location>
</feature>
<feature type="region of interest" description="Disordered" evidence="1">
    <location>
        <begin position="1"/>
        <end position="30"/>
    </location>
</feature>
<gene>
    <name evidence="3" type="ORF">OSB04_016139</name>
</gene>
<dbReference type="InterPro" id="IPR012337">
    <property type="entry name" value="RNaseH-like_sf"/>
</dbReference>
<organism evidence="3 4">
    <name type="scientific">Centaurea solstitialis</name>
    <name type="common">yellow star-thistle</name>
    <dbReference type="NCBI Taxonomy" id="347529"/>
    <lineage>
        <taxon>Eukaryota</taxon>
        <taxon>Viridiplantae</taxon>
        <taxon>Streptophyta</taxon>
        <taxon>Embryophyta</taxon>
        <taxon>Tracheophyta</taxon>
        <taxon>Spermatophyta</taxon>
        <taxon>Magnoliopsida</taxon>
        <taxon>eudicotyledons</taxon>
        <taxon>Gunneridae</taxon>
        <taxon>Pentapetalae</taxon>
        <taxon>asterids</taxon>
        <taxon>campanulids</taxon>
        <taxon>Asterales</taxon>
        <taxon>Asteraceae</taxon>
        <taxon>Carduoideae</taxon>
        <taxon>Cardueae</taxon>
        <taxon>Centaureinae</taxon>
        <taxon>Centaurea</taxon>
    </lineage>
</organism>
<evidence type="ECO:0000313" key="4">
    <source>
        <dbReference type="Proteomes" id="UP001172457"/>
    </source>
</evidence>
<sequence length="352" mass="39373">MMTHTSAQVRGNHSRGGCTRGGRSNNNGSRRPPRCLLCGREHYADKCHHVQIVPCNPPNTVANLVEAFNAICFISSITAFNWYIDTGAPAHMTSSPSSLDFYMPYTGRRDNGLYALEQGTSALVAVLTSKRLCASFELWHSRLVGIINCYVVITQTFTLFVLSACKKQTFVFLTSKRLCASFESWHLRLGHVAFDTTSFLNKLGLTVTSLLPKLSLCSSCQLAKSKHLSFKVNHKRASHVLDLVHCDLAGPSPVYVISMDDFSCFTWMYPLHVWFPIKMFQSIGGTEFTNKKVQQFLQEKGTHHCSRVHTLQLKMNRLGANIDISPKLIWPCYSIHMRAAASLWVDAFTSAA</sequence>
<dbReference type="Pfam" id="PF13976">
    <property type="entry name" value="gag_pre-integrs"/>
    <property type="match status" value="1"/>
</dbReference>
<dbReference type="Gene3D" id="3.30.420.10">
    <property type="entry name" value="Ribonuclease H-like superfamily/Ribonuclease H"/>
    <property type="match status" value="1"/>
</dbReference>
<keyword evidence="4" id="KW-1185">Reference proteome</keyword>
<dbReference type="AlphaFoldDB" id="A0AA38WJE8"/>